<feature type="domain" description="CHAD" evidence="1">
    <location>
        <begin position="8"/>
        <end position="280"/>
    </location>
</feature>
<evidence type="ECO:0000313" key="3">
    <source>
        <dbReference type="Proteomes" id="UP000017396"/>
    </source>
</evidence>
<organism evidence="2 3">
    <name type="scientific">Gloeobacter kilaueensis (strain ATCC BAA-2537 / CCAP 1431/1 / ULC 316 / JS1)</name>
    <dbReference type="NCBI Taxonomy" id="1183438"/>
    <lineage>
        <taxon>Bacteria</taxon>
        <taxon>Bacillati</taxon>
        <taxon>Cyanobacteriota</taxon>
        <taxon>Cyanophyceae</taxon>
        <taxon>Gloeobacterales</taxon>
        <taxon>Gloeobacteraceae</taxon>
        <taxon>Gloeobacter</taxon>
    </lineage>
</organism>
<dbReference type="Pfam" id="PF05235">
    <property type="entry name" value="CHAD"/>
    <property type="match status" value="1"/>
</dbReference>
<dbReference type="PROSITE" id="PS51708">
    <property type="entry name" value="CHAD"/>
    <property type="match status" value="1"/>
</dbReference>
<dbReference type="SMART" id="SM00880">
    <property type="entry name" value="CHAD"/>
    <property type="match status" value="1"/>
</dbReference>
<dbReference type="Proteomes" id="UP000017396">
    <property type="component" value="Chromosome"/>
</dbReference>
<dbReference type="InterPro" id="IPR038186">
    <property type="entry name" value="CHAD_dom_sf"/>
</dbReference>
<reference evidence="2 3" key="1">
    <citation type="journal article" date="2013" name="PLoS ONE">
        <title>Cultivation and Complete Genome Sequencing of Gloeobacter kilaueensis sp. nov., from a Lava Cave in Kilauea Caldera, Hawai'i.</title>
        <authorList>
            <person name="Saw J.H."/>
            <person name="Schatz M."/>
            <person name="Brown M.V."/>
            <person name="Kunkel D.D."/>
            <person name="Foster J.S."/>
            <person name="Shick H."/>
            <person name="Christensen S."/>
            <person name="Hou S."/>
            <person name="Wan X."/>
            <person name="Donachie S.P."/>
        </authorList>
    </citation>
    <scope>NUCLEOTIDE SEQUENCE [LARGE SCALE GENOMIC DNA]</scope>
    <source>
        <strain evidence="3">JS</strain>
    </source>
</reference>
<dbReference type="InterPro" id="IPR007899">
    <property type="entry name" value="CHAD_dom"/>
</dbReference>
<dbReference type="PATRIC" id="fig|1183438.3.peg.3826"/>
<name>U5QQZ3_GLOK1</name>
<sequence>MAFELADAQQVRSEIRRIVLEQVDEALTHLADEFDRDPDAAVHAARKQFKRLRALLRLIRCELGSACYRQEDRLLQEAGRTLSQARDAHVLVKTLTKLARELDLSDDGLIASLQARLEERSAAVPLDREVIAGVVVSLVGLQQRLEDWPLRHEGWPLIEAGALWVYRQGRRAFACAYDQPSAEHFHTWRKRVKDLWHQLELLTPLWPPVLKPLADEAHRLADYLGDEHDLSVLLETLQTFTPEITTGKGALLLETIEKQRQTLQQLARPLGLKLYAETPRAYRRRLHGYWQAWKGEAQETVSFQNRRELQKLA</sequence>
<evidence type="ECO:0000313" key="2">
    <source>
        <dbReference type="EMBL" id="AGY60135.1"/>
    </source>
</evidence>
<dbReference type="OrthoDB" id="9810907at2"/>
<dbReference type="PANTHER" id="PTHR39339">
    <property type="entry name" value="SLR1444 PROTEIN"/>
    <property type="match status" value="1"/>
</dbReference>
<protein>
    <recommendedName>
        <fullName evidence="1">CHAD domain-containing protein</fullName>
    </recommendedName>
</protein>
<evidence type="ECO:0000259" key="1">
    <source>
        <dbReference type="PROSITE" id="PS51708"/>
    </source>
</evidence>
<dbReference type="EMBL" id="CP003587">
    <property type="protein sequence ID" value="AGY60135.1"/>
    <property type="molecule type" value="Genomic_DNA"/>
</dbReference>
<dbReference type="Gene3D" id="1.40.20.10">
    <property type="entry name" value="CHAD domain"/>
    <property type="match status" value="1"/>
</dbReference>
<keyword evidence="3" id="KW-1185">Reference proteome</keyword>
<dbReference type="PANTHER" id="PTHR39339:SF1">
    <property type="entry name" value="CHAD DOMAIN-CONTAINING PROTEIN"/>
    <property type="match status" value="1"/>
</dbReference>
<gene>
    <name evidence="2" type="ORF">GKIL_3889</name>
</gene>
<proteinExistence type="predicted"/>
<dbReference type="KEGG" id="glj:GKIL_3889"/>
<accession>U5QQZ3</accession>
<dbReference type="HOGENOM" id="CLU_074535_0_0_3"/>
<dbReference type="AlphaFoldDB" id="U5QQZ3"/>
<dbReference type="RefSeq" id="WP_023175463.1">
    <property type="nucleotide sequence ID" value="NC_022600.1"/>
</dbReference>
<dbReference type="eggNOG" id="COG5607">
    <property type="taxonomic scope" value="Bacteria"/>
</dbReference>